<name>A0R454_MYCS2</name>
<reference evidence="2 3" key="1">
    <citation type="submission" date="2006-10" db="EMBL/GenBank/DDBJ databases">
        <authorList>
            <person name="Fleischmann R.D."/>
            <person name="Dodson R.J."/>
            <person name="Haft D.H."/>
            <person name="Merkel J.S."/>
            <person name="Nelson W.C."/>
            <person name="Fraser C.M."/>
        </authorList>
    </citation>
    <scope>NUCLEOTIDE SEQUENCE [LARGE SCALE GENOMIC DNA]</scope>
    <source>
        <strain evidence="3">ATCC 700084 / mc(2)155</strain>
    </source>
</reference>
<dbReference type="GeneID" id="93460351"/>
<dbReference type="KEGG" id="msm:MSMEG_5709"/>
<dbReference type="Proteomes" id="UP000000757">
    <property type="component" value="Chromosome"/>
</dbReference>
<organism evidence="2 3">
    <name type="scientific">Mycolicibacterium smegmatis (strain ATCC 700084 / mc(2)155)</name>
    <name type="common">Mycobacterium smegmatis</name>
    <dbReference type="NCBI Taxonomy" id="246196"/>
    <lineage>
        <taxon>Bacteria</taxon>
        <taxon>Bacillati</taxon>
        <taxon>Actinomycetota</taxon>
        <taxon>Actinomycetes</taxon>
        <taxon>Mycobacteriales</taxon>
        <taxon>Mycobacteriaceae</taxon>
        <taxon>Mycolicibacterium</taxon>
    </lineage>
</organism>
<protein>
    <recommendedName>
        <fullName evidence="4">ESX-1 secretion-associated protein EspH</fullName>
    </recommendedName>
</protein>
<proteinExistence type="predicted"/>
<keyword evidence="3" id="KW-1185">Reference proteome</keyword>
<evidence type="ECO:0000313" key="2">
    <source>
        <dbReference type="EMBL" id="ABK73085.1"/>
    </source>
</evidence>
<dbReference type="RefSeq" id="WP_011730729.1">
    <property type="nucleotide sequence ID" value="NC_008596.1"/>
</dbReference>
<dbReference type="PATRIC" id="fig|246196.19.peg.5563"/>
<dbReference type="AlphaFoldDB" id="A0R454"/>
<dbReference type="EMBL" id="CP000480">
    <property type="protein sequence ID" value="ABK73085.1"/>
    <property type="molecule type" value="Genomic_DNA"/>
</dbReference>
<feature type="region of interest" description="Disordered" evidence="1">
    <location>
        <begin position="39"/>
        <end position="75"/>
    </location>
</feature>
<dbReference type="STRING" id="246196.MSMEG_5709"/>
<dbReference type="PaxDb" id="246196-MSMEI_5558"/>
<dbReference type="OrthoDB" id="4641051at2"/>
<evidence type="ECO:0008006" key="4">
    <source>
        <dbReference type="Google" id="ProtNLM"/>
    </source>
</evidence>
<feature type="region of interest" description="Disordered" evidence="1">
    <location>
        <begin position="1"/>
        <end position="20"/>
    </location>
</feature>
<evidence type="ECO:0000313" key="3">
    <source>
        <dbReference type="Proteomes" id="UP000000757"/>
    </source>
</evidence>
<accession>A0R454</accession>
<evidence type="ECO:0000256" key="1">
    <source>
        <dbReference type="SAM" id="MobiDB-lite"/>
    </source>
</evidence>
<dbReference type="KEGG" id="msb:LJ00_28225"/>
<sequence length="177" mass="19339">MSNGTSRSWDDDEFADADSQSAEIGSAFDLYTKNDLYGSHTESGEIGDSRDDGGIVQPPNPSVSGDEHLPLWSSVTNPPGTVTVFPDGRIRSIALSPGVVRMSERQLEDEIQVVADLAWRHARSEVHEFAVEVARRTGFNDSEMGHHLAKNAGLPSRADVEALKSQIFSTRYYGDTD</sequence>
<gene>
    <name evidence="2" type="ordered locus">MSMEG_5709</name>
</gene>